<gene>
    <name evidence="2" type="ORF">L3Y34_005311</name>
</gene>
<protein>
    <recommendedName>
        <fullName evidence="1">F-box domain-containing protein</fullName>
    </recommendedName>
</protein>
<evidence type="ECO:0000313" key="3">
    <source>
        <dbReference type="Proteomes" id="UP000827892"/>
    </source>
</evidence>
<feature type="domain" description="F-box" evidence="1">
    <location>
        <begin position="1"/>
        <end position="52"/>
    </location>
</feature>
<evidence type="ECO:0000259" key="1">
    <source>
        <dbReference type="PROSITE" id="PS50181"/>
    </source>
</evidence>
<dbReference type="AlphaFoldDB" id="A0AAE9ADE3"/>
<evidence type="ECO:0000313" key="2">
    <source>
        <dbReference type="EMBL" id="ULT97409.1"/>
    </source>
</evidence>
<dbReference type="InterPro" id="IPR001810">
    <property type="entry name" value="F-box_dom"/>
</dbReference>
<sequence>MEILSFPDLILRRLLLTLSPSEVFLLSLTSSEDVKCLVKKNLYKAEEVWMEFMDTRCDRRVTFTIRVKGVSYRILYLGEMEFQEGEHKMVKWGTHTRYE</sequence>
<dbReference type="EMBL" id="CP090894">
    <property type="protein sequence ID" value="ULT97409.1"/>
    <property type="molecule type" value="Genomic_DNA"/>
</dbReference>
<accession>A0AAE9ADE3</accession>
<dbReference type="PROSITE" id="PS50181">
    <property type="entry name" value="FBOX"/>
    <property type="match status" value="1"/>
</dbReference>
<organism evidence="2 3">
    <name type="scientific">Caenorhabditis briggsae</name>
    <dbReference type="NCBI Taxonomy" id="6238"/>
    <lineage>
        <taxon>Eukaryota</taxon>
        <taxon>Metazoa</taxon>
        <taxon>Ecdysozoa</taxon>
        <taxon>Nematoda</taxon>
        <taxon>Chromadorea</taxon>
        <taxon>Rhabditida</taxon>
        <taxon>Rhabditina</taxon>
        <taxon>Rhabditomorpha</taxon>
        <taxon>Rhabditoidea</taxon>
        <taxon>Rhabditidae</taxon>
        <taxon>Peloderinae</taxon>
        <taxon>Caenorhabditis</taxon>
    </lineage>
</organism>
<proteinExistence type="predicted"/>
<reference evidence="2 3" key="1">
    <citation type="submission" date="2022-05" db="EMBL/GenBank/DDBJ databases">
        <title>Chromosome-level reference genomes for two strains of Caenorhabditis briggsae: an improved platform for comparative genomics.</title>
        <authorList>
            <person name="Stevens L."/>
            <person name="Andersen E.C."/>
        </authorList>
    </citation>
    <scope>NUCLEOTIDE SEQUENCE [LARGE SCALE GENOMIC DNA]</scope>
    <source>
        <strain evidence="2">QX1410_ONT</strain>
        <tissue evidence="2">Whole-organism</tissue>
    </source>
</reference>
<dbReference type="Proteomes" id="UP000827892">
    <property type="component" value="Chromosome IV"/>
</dbReference>
<name>A0AAE9ADE3_CAEBR</name>